<evidence type="ECO:0000256" key="9">
    <source>
        <dbReference type="ARBA" id="ARBA00022989"/>
    </source>
</evidence>
<dbReference type="GO" id="GO:0006506">
    <property type="term" value="P:GPI anchor biosynthetic process"/>
    <property type="evidence" value="ECO:0007669"/>
    <property type="project" value="UniProtKB-KW"/>
</dbReference>
<dbReference type="EC" id="2.-.-.-" evidence="12"/>
<dbReference type="Pfam" id="PF01663">
    <property type="entry name" value="Phosphodiest"/>
    <property type="match status" value="1"/>
</dbReference>
<feature type="transmembrane region" description="Helical" evidence="12">
    <location>
        <begin position="726"/>
        <end position="745"/>
    </location>
</feature>
<comment type="caution">
    <text evidence="14">The sequence shown here is derived from an EMBL/GenBank/DDBJ whole genome shotgun (WGS) entry which is preliminary data.</text>
</comment>
<dbReference type="PANTHER" id="PTHR12250:SF0">
    <property type="entry name" value="GPI ETHANOLAMINE PHOSPHATE TRANSFERASE 1"/>
    <property type="match status" value="1"/>
</dbReference>
<feature type="non-terminal residue" evidence="14">
    <location>
        <position position="1"/>
    </location>
</feature>
<keyword evidence="7 12" id="KW-0812">Transmembrane</keyword>
<dbReference type="GO" id="GO:0051377">
    <property type="term" value="F:mannose-ethanolamine phosphotransferase activity"/>
    <property type="evidence" value="ECO:0007669"/>
    <property type="project" value="UniProtKB-UniRule"/>
</dbReference>
<dbReference type="GO" id="GO:0005789">
    <property type="term" value="C:endoplasmic reticulum membrane"/>
    <property type="evidence" value="ECO:0007669"/>
    <property type="project" value="UniProtKB-SubCell"/>
</dbReference>
<protein>
    <recommendedName>
        <fullName evidence="4 12">GPI ethanolamine phosphate transferase 1</fullName>
        <ecNumber evidence="12">2.-.-.-</ecNumber>
    </recommendedName>
</protein>
<keyword evidence="8 12" id="KW-0256">Endoplasmic reticulum</keyword>
<feature type="transmembrane region" description="Helical" evidence="12">
    <location>
        <begin position="779"/>
        <end position="799"/>
    </location>
</feature>
<dbReference type="Proteomes" id="UP001497623">
    <property type="component" value="Unassembled WGS sequence"/>
</dbReference>
<gene>
    <name evidence="14" type="ORF">MNOR_LOCUS30124</name>
</gene>
<organism evidence="14 15">
    <name type="scientific">Meganyctiphanes norvegica</name>
    <name type="common">Northern krill</name>
    <name type="synonym">Thysanopoda norvegica</name>
    <dbReference type="NCBI Taxonomy" id="48144"/>
    <lineage>
        <taxon>Eukaryota</taxon>
        <taxon>Metazoa</taxon>
        <taxon>Ecdysozoa</taxon>
        <taxon>Arthropoda</taxon>
        <taxon>Crustacea</taxon>
        <taxon>Multicrustacea</taxon>
        <taxon>Malacostraca</taxon>
        <taxon>Eumalacostraca</taxon>
        <taxon>Eucarida</taxon>
        <taxon>Euphausiacea</taxon>
        <taxon>Euphausiidae</taxon>
        <taxon>Meganyctiphanes</taxon>
    </lineage>
</organism>
<evidence type="ECO:0000313" key="15">
    <source>
        <dbReference type="Proteomes" id="UP001497623"/>
    </source>
</evidence>
<dbReference type="EMBL" id="CAXKWB010036252">
    <property type="protein sequence ID" value="CAL4147798.1"/>
    <property type="molecule type" value="Genomic_DNA"/>
</dbReference>
<feature type="transmembrane region" description="Helical" evidence="12">
    <location>
        <begin position="528"/>
        <end position="548"/>
    </location>
</feature>
<feature type="transmembrane region" description="Helical" evidence="12">
    <location>
        <begin position="560"/>
        <end position="581"/>
    </location>
</feature>
<evidence type="ECO:0000313" key="14">
    <source>
        <dbReference type="EMBL" id="CAL4147798.1"/>
    </source>
</evidence>
<evidence type="ECO:0000256" key="5">
    <source>
        <dbReference type="ARBA" id="ARBA00022502"/>
    </source>
</evidence>
<feature type="transmembrane region" description="Helical" evidence="12">
    <location>
        <begin position="648"/>
        <end position="668"/>
    </location>
</feature>
<accession>A0AAV2S177</accession>
<evidence type="ECO:0000259" key="13">
    <source>
        <dbReference type="Pfam" id="PF04987"/>
    </source>
</evidence>
<dbReference type="InterPro" id="IPR017852">
    <property type="entry name" value="GPI_EtnP_transferase_1_C"/>
</dbReference>
<reference evidence="14 15" key="1">
    <citation type="submission" date="2024-05" db="EMBL/GenBank/DDBJ databases">
        <authorList>
            <person name="Wallberg A."/>
        </authorList>
    </citation>
    <scope>NUCLEOTIDE SEQUENCE [LARGE SCALE GENOMIC DNA]</scope>
</reference>
<evidence type="ECO:0000256" key="2">
    <source>
        <dbReference type="ARBA" id="ARBA00004687"/>
    </source>
</evidence>
<feature type="non-terminal residue" evidence="14">
    <location>
        <position position="935"/>
    </location>
</feature>
<comment type="similarity">
    <text evidence="3 12">Belongs to the PIGG/PIGN/PIGO family. PIGN subfamily.</text>
</comment>
<feature type="transmembrane region" description="Helical" evidence="12">
    <location>
        <begin position="883"/>
        <end position="904"/>
    </location>
</feature>
<sequence>LWIFIICYVAYISLIFEAYMRLKPINHYKEKLIPRVSTRSLVAQRLHQMILGRVHLIVTNETNKHFLKPIENERLYSLDVSSLKKKKTLGGIRLKRTWASNLSKVNKAPQKSPPQYEGEPYSQWCRPKVMPYLIYLHDAEKGHIETFMYEAKDEDFGSSDASKLDTWVFDQVESFFKNAHEDSKLKERLHQDRIVFFLHLLGIDTNGHAHKPHSEEYQRNIEIVDTGVKKVQKMFEEFYKDNKTAFVFTSDHGMTDWGSHGAGDPSETEVPIVAWGAGFAAPEDPSKFRERMLYDDRVEKWGLAHVRRHDMNQADLAPLMASVIGIPVPVNSMGSLPVEYMNASEMYKAEALFANCRQLLFQYRTKRAQKEKDTLGLFYRPFQLLMPDREMEMLTDIRKHIKDEEYQEAIDLSHYLMSLSERGLDYYHNYDRPALTATITLGFLGWIVLVICHLLQDHSAVLRMGGNTVEGRRAQRQSLVWPVLLTLWGTAAFLLLSIQNAPLQYYLYFLTPVGLWWLVYQRLGSLRVAMLIITAFNMVWEVGIRFLFIFVGIEILVVSFFLRPILSVGLLCLGLWPVVMYSLQGSAETSMRLGWFGACVLLASFTFVPVVGKEAFYPAVEFAGLASFCVGAFFIYRIGGAQVPNVMYVQGVAVVASVYLVHTTAFSIQQQEGLPPINQYMAWAILGMSFIFPLLGSRIVLGRLMSVSAALLCPFLLLSIRHEAFFYLALTIAMYLWLILEYYLAGENVQLAALKHAMWDADKTKDTGRVLEWSDLRRAYFYLFFIMLAFFGTGNIASINSFDPSFVYCFVTVFSPFVMGSLLLFKTIIPFLLVTCFFQAICTLIQVPQQAMFYMFLVMSDFMALQFFFLIRTEGSWLDIGASLSHFIICMATTVFLMLLLLIAKFLTTFNLIKSSGKEEPVLLSHVNTARPHRD</sequence>
<dbReference type="AlphaFoldDB" id="A0AAV2S177"/>
<evidence type="ECO:0000256" key="10">
    <source>
        <dbReference type="ARBA" id="ARBA00023136"/>
    </source>
</evidence>
<dbReference type="InterPro" id="IPR037671">
    <property type="entry name" value="PIGN_N"/>
</dbReference>
<keyword evidence="11" id="KW-0325">Glycoprotein</keyword>
<evidence type="ECO:0000256" key="7">
    <source>
        <dbReference type="ARBA" id="ARBA00022692"/>
    </source>
</evidence>
<comment type="subcellular location">
    <subcellularLocation>
        <location evidence="1 12">Endoplasmic reticulum membrane</location>
        <topology evidence="1 12">Multi-pass membrane protein</topology>
    </subcellularLocation>
</comment>
<dbReference type="InterPro" id="IPR017850">
    <property type="entry name" value="Alkaline_phosphatase_core_sf"/>
</dbReference>
<feature type="transmembrane region" description="Helical" evidence="12">
    <location>
        <begin position="616"/>
        <end position="636"/>
    </location>
</feature>
<feature type="transmembrane region" description="Helical" evidence="12">
    <location>
        <begin position="434"/>
        <end position="455"/>
    </location>
</feature>
<feature type="transmembrane region" description="Helical" evidence="12">
    <location>
        <begin position="680"/>
        <end position="697"/>
    </location>
</feature>
<dbReference type="InterPro" id="IPR002591">
    <property type="entry name" value="Phosphodiest/P_Trfase"/>
</dbReference>
<dbReference type="Gene3D" id="3.40.720.10">
    <property type="entry name" value="Alkaline Phosphatase, subunit A"/>
    <property type="match status" value="1"/>
</dbReference>
<feature type="transmembrane region" description="Helical" evidence="12">
    <location>
        <begin position="479"/>
        <end position="499"/>
    </location>
</feature>
<name>A0AAV2S177_MEGNR</name>
<feature type="transmembrane region" description="Helical" evidence="12">
    <location>
        <begin position="853"/>
        <end position="871"/>
    </location>
</feature>
<comment type="pathway">
    <text evidence="2 12">Glycolipid biosynthesis; glycosylphosphatidylinositol-anchor biosynthesis.</text>
</comment>
<evidence type="ECO:0000256" key="12">
    <source>
        <dbReference type="RuleBase" id="RU367138"/>
    </source>
</evidence>
<dbReference type="Pfam" id="PF04987">
    <property type="entry name" value="PigN"/>
    <property type="match status" value="1"/>
</dbReference>
<evidence type="ECO:0000256" key="1">
    <source>
        <dbReference type="ARBA" id="ARBA00004477"/>
    </source>
</evidence>
<evidence type="ECO:0000256" key="6">
    <source>
        <dbReference type="ARBA" id="ARBA00022679"/>
    </source>
</evidence>
<evidence type="ECO:0000256" key="4">
    <source>
        <dbReference type="ARBA" id="ARBA00020831"/>
    </source>
</evidence>
<keyword evidence="5 12" id="KW-0337">GPI-anchor biosynthesis</keyword>
<evidence type="ECO:0000256" key="11">
    <source>
        <dbReference type="ARBA" id="ARBA00023180"/>
    </source>
</evidence>
<keyword evidence="6 12" id="KW-0808">Transferase</keyword>
<keyword evidence="15" id="KW-1185">Reference proteome</keyword>
<dbReference type="SUPFAM" id="SSF53649">
    <property type="entry name" value="Alkaline phosphatase-like"/>
    <property type="match status" value="1"/>
</dbReference>
<evidence type="ECO:0000256" key="3">
    <source>
        <dbReference type="ARBA" id="ARBA00008400"/>
    </source>
</evidence>
<feature type="domain" description="GPI ethanolamine phosphate transferase 1 C-terminal" evidence="13">
    <location>
        <begin position="422"/>
        <end position="876"/>
    </location>
</feature>
<dbReference type="CDD" id="cd16020">
    <property type="entry name" value="GPI_EPT_1"/>
    <property type="match status" value="1"/>
</dbReference>
<dbReference type="PANTHER" id="PTHR12250">
    <property type="entry name" value="PHOSPHATIDYLINOSITOL GLYCAN, CLASS N"/>
    <property type="match status" value="1"/>
</dbReference>
<evidence type="ECO:0000256" key="8">
    <source>
        <dbReference type="ARBA" id="ARBA00022824"/>
    </source>
</evidence>
<proteinExistence type="inferred from homology"/>
<keyword evidence="10 12" id="KW-0472">Membrane</keyword>
<feature type="transmembrane region" description="Helical" evidence="12">
    <location>
        <begin position="593"/>
        <end position="610"/>
    </location>
</feature>
<keyword evidence="9 12" id="KW-1133">Transmembrane helix</keyword>
<dbReference type="InterPro" id="IPR007070">
    <property type="entry name" value="GPI_EtnP_transferase_1"/>
</dbReference>
<comment type="function">
    <text evidence="12">Ethanolamine phosphate transferase involved in glycosylphosphatidylinositol-anchor biosynthesis. Transfers ethanolamine phosphate to the first alpha-1,4-linked mannose of the glycosylphosphatidylinositol precursor of GPI-anchor.</text>
</comment>